<gene>
    <name evidence="1" type="ORF">SNEC2469_LOCUS14495</name>
</gene>
<dbReference type="AlphaFoldDB" id="A0A812T658"/>
<keyword evidence="2" id="KW-1185">Reference proteome</keyword>
<evidence type="ECO:0000313" key="2">
    <source>
        <dbReference type="Proteomes" id="UP000601435"/>
    </source>
</evidence>
<name>A0A812T658_9DINO</name>
<protein>
    <submittedName>
        <fullName evidence="1">Uncharacterized protein</fullName>
    </submittedName>
</protein>
<sequence length="292" mass="31695">MLGRLIPIALIAQCHAYARVSIPVTGQLFGGESFEMHAEMMKDVHSGLGKLEVLGECCADPGEASEVSEAINSNQVYGNVKEVDKEIFKVGSTQCRQMRESEQKNPANKACSYFFVFENTKHADHGYAANCVPAQMCKDDVVGMTKGKVATYGVVMQILQQNLGGLKYIGKGPLGKCLEGMTSINEGNLKGLTKEERAVKLGGLNVLADIASGGKSAAMKTTFQFDGMEKVPAVKSFNKCVDDASVGYLFVFGNKYWSGDKSTVDLGDFMEEREKQTKIKEEKKKAAEEAKA</sequence>
<feature type="non-terminal residue" evidence="1">
    <location>
        <position position="292"/>
    </location>
</feature>
<reference evidence="1" key="1">
    <citation type="submission" date="2021-02" db="EMBL/GenBank/DDBJ databases">
        <authorList>
            <person name="Dougan E. K."/>
            <person name="Rhodes N."/>
            <person name="Thang M."/>
            <person name="Chan C."/>
        </authorList>
    </citation>
    <scope>NUCLEOTIDE SEQUENCE</scope>
</reference>
<organism evidence="1 2">
    <name type="scientific">Symbiodinium necroappetens</name>
    <dbReference type="NCBI Taxonomy" id="1628268"/>
    <lineage>
        <taxon>Eukaryota</taxon>
        <taxon>Sar</taxon>
        <taxon>Alveolata</taxon>
        <taxon>Dinophyceae</taxon>
        <taxon>Suessiales</taxon>
        <taxon>Symbiodiniaceae</taxon>
        <taxon>Symbiodinium</taxon>
    </lineage>
</organism>
<evidence type="ECO:0000313" key="1">
    <source>
        <dbReference type="EMBL" id="CAE7507977.1"/>
    </source>
</evidence>
<comment type="caution">
    <text evidence="1">The sequence shown here is derived from an EMBL/GenBank/DDBJ whole genome shotgun (WGS) entry which is preliminary data.</text>
</comment>
<accession>A0A812T658</accession>
<dbReference type="Proteomes" id="UP000601435">
    <property type="component" value="Unassembled WGS sequence"/>
</dbReference>
<dbReference type="OrthoDB" id="425568at2759"/>
<dbReference type="EMBL" id="CAJNJA010023237">
    <property type="protein sequence ID" value="CAE7507977.1"/>
    <property type="molecule type" value="Genomic_DNA"/>
</dbReference>
<proteinExistence type="predicted"/>